<evidence type="ECO:0000313" key="1">
    <source>
        <dbReference type="EMBL" id="MED6127411.1"/>
    </source>
</evidence>
<reference evidence="1 2" key="1">
    <citation type="journal article" date="2023" name="Plants (Basel)">
        <title>Bridging the Gap: Combining Genomics and Transcriptomics Approaches to Understand Stylosanthes scabra, an Orphan Legume from the Brazilian Caatinga.</title>
        <authorList>
            <person name="Ferreira-Neto J.R.C."/>
            <person name="da Silva M.D."/>
            <person name="Binneck E."/>
            <person name="de Melo N.F."/>
            <person name="da Silva R.H."/>
            <person name="de Melo A.L.T.M."/>
            <person name="Pandolfi V."/>
            <person name="Bustamante F.O."/>
            <person name="Brasileiro-Vidal A.C."/>
            <person name="Benko-Iseppon A.M."/>
        </authorList>
    </citation>
    <scope>NUCLEOTIDE SEQUENCE [LARGE SCALE GENOMIC DNA]</scope>
    <source>
        <tissue evidence="1">Leaves</tissue>
    </source>
</reference>
<dbReference type="Proteomes" id="UP001341840">
    <property type="component" value="Unassembled WGS sequence"/>
</dbReference>
<gene>
    <name evidence="1" type="ORF">PIB30_087878</name>
</gene>
<comment type="caution">
    <text evidence="1">The sequence shown here is derived from an EMBL/GenBank/DDBJ whole genome shotgun (WGS) entry which is preliminary data.</text>
</comment>
<proteinExistence type="predicted"/>
<keyword evidence="2" id="KW-1185">Reference proteome</keyword>
<protein>
    <recommendedName>
        <fullName evidence="3">F-box domain-containing protein</fullName>
    </recommendedName>
</protein>
<name>A0ABU6RUF1_9FABA</name>
<evidence type="ECO:0000313" key="2">
    <source>
        <dbReference type="Proteomes" id="UP001341840"/>
    </source>
</evidence>
<evidence type="ECO:0008006" key="3">
    <source>
        <dbReference type="Google" id="ProtNLM"/>
    </source>
</evidence>
<accession>A0ABU6RUF1</accession>
<organism evidence="1 2">
    <name type="scientific">Stylosanthes scabra</name>
    <dbReference type="NCBI Taxonomy" id="79078"/>
    <lineage>
        <taxon>Eukaryota</taxon>
        <taxon>Viridiplantae</taxon>
        <taxon>Streptophyta</taxon>
        <taxon>Embryophyta</taxon>
        <taxon>Tracheophyta</taxon>
        <taxon>Spermatophyta</taxon>
        <taxon>Magnoliopsida</taxon>
        <taxon>eudicotyledons</taxon>
        <taxon>Gunneridae</taxon>
        <taxon>Pentapetalae</taxon>
        <taxon>rosids</taxon>
        <taxon>fabids</taxon>
        <taxon>Fabales</taxon>
        <taxon>Fabaceae</taxon>
        <taxon>Papilionoideae</taxon>
        <taxon>50 kb inversion clade</taxon>
        <taxon>dalbergioids sensu lato</taxon>
        <taxon>Dalbergieae</taxon>
        <taxon>Pterocarpus clade</taxon>
        <taxon>Stylosanthes</taxon>
    </lineage>
</organism>
<dbReference type="EMBL" id="JASCZI010031776">
    <property type="protein sequence ID" value="MED6127411.1"/>
    <property type="molecule type" value="Genomic_DNA"/>
</dbReference>
<sequence>MMRSEEDDAVAWKGQVVTTTGGWPQLLRCTTTKPPPPILLDELIGEIHLRIPATSLLRLRNSVCTLWRTLIFSSQFANDNLRHLMALDVDRALTHIRVAYYGIAESYPKPIIS</sequence>